<evidence type="ECO:0000256" key="4">
    <source>
        <dbReference type="SAM" id="MobiDB-lite"/>
    </source>
</evidence>
<dbReference type="InterPro" id="IPR049730">
    <property type="entry name" value="SNF2/RAD54-like_C"/>
</dbReference>
<sequence length="1092" mass="126288">MHPTQSTFSQTHSSRPQNPSTTNAYDTLESIRILVGLDVDLLLYELSQKGFDPAHQNKRFRDSFIQNQAQTLEIEDYTQDVETSFALLQDLLKSNKIQIRIVREKNVHAKFYVFSSSPIQSHTHDAKLYNGSLIVGSSNLTYNGLEKNYEVNLLTTESNDITYALSEFNRLWDNAVLITAQDIQSCTTQSYLPILSPKDLYYKLLLSHFGEESLTTDNSIESLFKGYTAYNYQIHAIQEGIAKLKKYNGFFLSDVVGLGKTLIASIIAQKCRKDGIIKGKILIITPPALKKSWKKHFDDIHITNYDITTHDSLHKLSKDEIAQIELIIIDESHNFRTSKTNRYQALQNLCKTPYHVPTSFENRKIMLLSATPQNNSPEDIKNQVYLFCNPRHSGIEGVENLEHFFSPLIKQFNAIKTELKKLYQQKPSPKDQIQEQHKKLEEINSTLREKLLTHIMIRRTRGDIQALYIDDMKAQNLKFPRIEKPKDLTYDLDSISKHLATHTLTILNFDEGDKNQSGFTYARYLIFPHLTGIGRQKYMKAYGREGADGEDFLMKSTHQLQQFIKQILFKRFDSSIAAFKSTLEKQITSHNVLLRMFANKHIYIPKYYDNRDKLYEAVLSENDEDLEKFLEEREDDFIALEVEDFTPNFTLKLEKDKALLQNLLLQWQQVEIDPKLDVLKDFLNVNQHHKMVLFTEAKTTADYLEDTLKNSVFKDRILNISAANKDSLEDDIRANFDANYPKEWQKDDYSLIVSTDVLAEGVNLHRADIIINYDTPYNATRLMQRIGRINRIGTSFEFIHIYNFKPTHLANEIININAIAHSKIQSFHFALGEDSAIYDENEIVESKQLYNLINQSNQEQSKDTEYLKDLRKLHDKDPKAFMRIKALPLKSRSIIESTQNESYAYIAHTHTPHKTQATRFYPYHIATNTQSLINEPEVSSSDFYSIADFLKAHFNAKILKPTQEQLKEHYSHINAALKRHEQDLKDKPELNAQENKLNPKDRQAIAKIRYCKELDESVRESLINALKNGSHTHLSKEIVKTQDENLAQTLKDLAEKYALAANTNEYNQDSSIYTPPQIQLSISTFTKGNKNE</sequence>
<dbReference type="EMBL" id="CP145316">
    <property type="protein sequence ID" value="XAM18672.1"/>
    <property type="molecule type" value="Genomic_DNA"/>
</dbReference>
<dbReference type="PANTHER" id="PTHR45766:SF6">
    <property type="entry name" value="SWI_SNF-RELATED MATRIX-ASSOCIATED ACTIN-DEPENDENT REGULATOR OF CHROMATIN SUBFAMILY A-LIKE PROTEIN 1"/>
    <property type="match status" value="1"/>
</dbReference>
<dbReference type="SMART" id="SM00487">
    <property type="entry name" value="DEXDc"/>
    <property type="match status" value="1"/>
</dbReference>
<dbReference type="InterPro" id="IPR027417">
    <property type="entry name" value="P-loop_NTPase"/>
</dbReference>
<dbReference type="Gene3D" id="3.40.50.10810">
    <property type="entry name" value="Tandem AAA-ATPase domain"/>
    <property type="match status" value="2"/>
</dbReference>
<evidence type="ECO:0000256" key="1">
    <source>
        <dbReference type="ARBA" id="ARBA00022741"/>
    </source>
</evidence>
<dbReference type="Pfam" id="PF00271">
    <property type="entry name" value="Helicase_C"/>
    <property type="match status" value="1"/>
</dbReference>
<dbReference type="Proteomes" id="UP001434737">
    <property type="component" value="Chromosome"/>
</dbReference>
<proteinExistence type="predicted"/>
<dbReference type="InterPro" id="IPR001650">
    <property type="entry name" value="Helicase_C-like"/>
</dbReference>
<evidence type="ECO:0000259" key="6">
    <source>
        <dbReference type="PROSITE" id="PS51194"/>
    </source>
</evidence>
<dbReference type="InterPro" id="IPR025202">
    <property type="entry name" value="PLD-like_dom"/>
</dbReference>
<dbReference type="Pfam" id="PF00270">
    <property type="entry name" value="DEAD"/>
    <property type="match status" value="1"/>
</dbReference>
<dbReference type="SUPFAM" id="SSF56024">
    <property type="entry name" value="Phospholipase D/nuclease"/>
    <property type="match status" value="1"/>
</dbReference>
<protein>
    <submittedName>
        <fullName evidence="7">Helicase-related protein</fullName>
    </submittedName>
</protein>
<keyword evidence="7" id="KW-0347">Helicase</keyword>
<name>A0ABZ3F842_9HELI</name>
<dbReference type="PROSITE" id="PS51192">
    <property type="entry name" value="HELICASE_ATP_BIND_1"/>
    <property type="match status" value="1"/>
</dbReference>
<reference evidence="7 8" key="1">
    <citation type="submission" date="2024-02" db="EMBL/GenBank/DDBJ databases">
        <title>Genome and pathogenicity analysis of Helicobacter mastomyrinus isolated from mice.</title>
        <authorList>
            <person name="Zhu L."/>
        </authorList>
    </citation>
    <scope>NUCLEOTIDE SEQUENCE [LARGE SCALE GENOMIC DNA]</scope>
    <source>
        <strain evidence="7 8">Hm-17</strain>
    </source>
</reference>
<evidence type="ECO:0000256" key="3">
    <source>
        <dbReference type="ARBA" id="ARBA00022840"/>
    </source>
</evidence>
<keyword evidence="2" id="KW-0378">Hydrolase</keyword>
<evidence type="ECO:0000256" key="2">
    <source>
        <dbReference type="ARBA" id="ARBA00022801"/>
    </source>
</evidence>
<dbReference type="PANTHER" id="PTHR45766">
    <property type="entry name" value="DNA ANNEALING HELICASE AND ENDONUCLEASE ZRANB3 FAMILY MEMBER"/>
    <property type="match status" value="1"/>
</dbReference>
<keyword evidence="1" id="KW-0547">Nucleotide-binding</keyword>
<dbReference type="GO" id="GO:0004386">
    <property type="term" value="F:helicase activity"/>
    <property type="evidence" value="ECO:0007669"/>
    <property type="project" value="UniProtKB-KW"/>
</dbReference>
<feature type="domain" description="Helicase ATP-binding" evidence="5">
    <location>
        <begin position="241"/>
        <end position="390"/>
    </location>
</feature>
<evidence type="ECO:0000313" key="8">
    <source>
        <dbReference type="Proteomes" id="UP001434737"/>
    </source>
</evidence>
<dbReference type="Gene3D" id="3.40.50.300">
    <property type="entry name" value="P-loop containing nucleotide triphosphate hydrolases"/>
    <property type="match status" value="1"/>
</dbReference>
<keyword evidence="3" id="KW-0067">ATP-binding</keyword>
<dbReference type="InterPro" id="IPR011545">
    <property type="entry name" value="DEAD/DEAH_box_helicase_dom"/>
</dbReference>
<feature type="domain" description="Helicase C-terminal" evidence="6">
    <location>
        <begin position="671"/>
        <end position="835"/>
    </location>
</feature>
<feature type="region of interest" description="Disordered" evidence="4">
    <location>
        <begin position="1"/>
        <end position="23"/>
    </location>
</feature>
<keyword evidence="8" id="KW-1185">Reference proteome</keyword>
<dbReference type="InterPro" id="IPR038718">
    <property type="entry name" value="SNF2-like_sf"/>
</dbReference>
<organism evidence="7 8">
    <name type="scientific">Helicobacter mastomyrinus</name>
    <dbReference type="NCBI Taxonomy" id="287948"/>
    <lineage>
        <taxon>Bacteria</taxon>
        <taxon>Pseudomonadati</taxon>
        <taxon>Campylobacterota</taxon>
        <taxon>Epsilonproteobacteria</taxon>
        <taxon>Campylobacterales</taxon>
        <taxon>Helicobacteraceae</taxon>
        <taxon>Helicobacter</taxon>
    </lineage>
</organism>
<dbReference type="RefSeq" id="WP_343353968.1">
    <property type="nucleotide sequence ID" value="NZ_CP145316.1"/>
</dbReference>
<dbReference type="Pfam" id="PF13091">
    <property type="entry name" value="PLDc_2"/>
    <property type="match status" value="1"/>
</dbReference>
<dbReference type="PROSITE" id="PS51194">
    <property type="entry name" value="HELICASE_CTER"/>
    <property type="match status" value="1"/>
</dbReference>
<dbReference type="CDD" id="cd18793">
    <property type="entry name" value="SF2_C_SNF"/>
    <property type="match status" value="1"/>
</dbReference>
<dbReference type="SUPFAM" id="SSF52540">
    <property type="entry name" value="P-loop containing nucleoside triphosphate hydrolases"/>
    <property type="match status" value="1"/>
</dbReference>
<dbReference type="InterPro" id="IPR014001">
    <property type="entry name" value="Helicase_ATP-bd"/>
</dbReference>
<gene>
    <name evidence="7" type="ORF">V3I05_03050</name>
</gene>
<accession>A0ABZ3F842</accession>
<evidence type="ECO:0000259" key="5">
    <source>
        <dbReference type="PROSITE" id="PS51192"/>
    </source>
</evidence>
<evidence type="ECO:0000313" key="7">
    <source>
        <dbReference type="EMBL" id="XAM18672.1"/>
    </source>
</evidence>
<dbReference type="SMART" id="SM00490">
    <property type="entry name" value="HELICc"/>
    <property type="match status" value="1"/>
</dbReference>
<dbReference type="Gene3D" id="3.30.870.10">
    <property type="entry name" value="Endonuclease Chain A"/>
    <property type="match status" value="1"/>
</dbReference>